<evidence type="ECO:0000313" key="3">
    <source>
        <dbReference type="EMBL" id="MFJ4081446.1"/>
    </source>
</evidence>
<gene>
    <name evidence="3" type="ORF">ACIP2Z_21130</name>
</gene>
<protein>
    <submittedName>
        <fullName evidence="3">MerR family transcriptional regulator</fullName>
    </submittedName>
</protein>
<dbReference type="InterPro" id="IPR009061">
    <property type="entry name" value="DNA-bd_dom_put_sf"/>
</dbReference>
<dbReference type="Gene3D" id="1.10.1660.10">
    <property type="match status" value="1"/>
</dbReference>
<proteinExistence type="predicted"/>
<dbReference type="InterPro" id="IPR047057">
    <property type="entry name" value="MerR_fam"/>
</dbReference>
<dbReference type="Pfam" id="PF13411">
    <property type="entry name" value="MerR_1"/>
    <property type="match status" value="1"/>
</dbReference>
<dbReference type="SUPFAM" id="SSF46955">
    <property type="entry name" value="Putative DNA-binding domain"/>
    <property type="match status" value="1"/>
</dbReference>
<evidence type="ECO:0000259" key="2">
    <source>
        <dbReference type="PROSITE" id="PS50937"/>
    </source>
</evidence>
<evidence type="ECO:0000256" key="1">
    <source>
        <dbReference type="ARBA" id="ARBA00023125"/>
    </source>
</evidence>
<name>A0ABW8FHB1_9ACTN</name>
<accession>A0ABW8FHB1</accession>
<dbReference type="SMART" id="SM00422">
    <property type="entry name" value="HTH_MERR"/>
    <property type="match status" value="1"/>
</dbReference>
<dbReference type="EMBL" id="JBIVGG010000009">
    <property type="protein sequence ID" value="MFJ4081446.1"/>
    <property type="molecule type" value="Genomic_DNA"/>
</dbReference>
<feature type="domain" description="HTH merR-type" evidence="2">
    <location>
        <begin position="8"/>
        <end position="77"/>
    </location>
</feature>
<keyword evidence="4" id="KW-1185">Reference proteome</keyword>
<dbReference type="PANTHER" id="PTHR30204">
    <property type="entry name" value="REDOX-CYCLING DRUG-SENSING TRANSCRIPTIONAL ACTIVATOR SOXR"/>
    <property type="match status" value="1"/>
</dbReference>
<organism evidence="3 4">
    <name type="scientific">Streptomyces iakyrus</name>
    <dbReference type="NCBI Taxonomy" id="68219"/>
    <lineage>
        <taxon>Bacteria</taxon>
        <taxon>Bacillati</taxon>
        <taxon>Actinomycetota</taxon>
        <taxon>Actinomycetes</taxon>
        <taxon>Kitasatosporales</taxon>
        <taxon>Streptomycetaceae</taxon>
        <taxon>Streptomyces</taxon>
    </lineage>
</organism>
<evidence type="ECO:0000313" key="4">
    <source>
        <dbReference type="Proteomes" id="UP001617511"/>
    </source>
</evidence>
<dbReference type="Proteomes" id="UP001617511">
    <property type="component" value="Unassembled WGS sequence"/>
</dbReference>
<sequence length="314" mass="34340">MSTSHELLWSIGELAERAGATVKTVRFYSDQGLLPEAARSSGGHRRYGSQALERLHLIRSLRALDLPLPEIRRVLDDEEAAGRVLEDALDSRLRGLGSELKALRWREAALHLVRDCPPAERAGRLRLLGALNTPPSTAPLARFWRAWLPPRMPRPATTAFLEAAVPQPPDEPHPTQVLAFARLHAMTTAPCPDGRQPQPDVHRVAGADGAVLLYAGLAEAFELAAPHLRRARDPHPGEALDAYVAAYASAFRSRDTHDFRRSLAARLSAEARLDQYWELAAVVLTRPGSSPHPTPGSADDWLRAALRLDNAGAA</sequence>
<dbReference type="PROSITE" id="PS50937">
    <property type="entry name" value="HTH_MERR_2"/>
    <property type="match status" value="1"/>
</dbReference>
<dbReference type="PRINTS" id="PR00040">
    <property type="entry name" value="HTHMERR"/>
</dbReference>
<dbReference type="InterPro" id="IPR000551">
    <property type="entry name" value="MerR-type_HTH_dom"/>
</dbReference>
<dbReference type="RefSeq" id="WP_402073594.1">
    <property type="nucleotide sequence ID" value="NZ_JBIVGG010000009.1"/>
</dbReference>
<dbReference type="PANTHER" id="PTHR30204:SF93">
    <property type="entry name" value="HTH MERR-TYPE DOMAIN-CONTAINING PROTEIN"/>
    <property type="match status" value="1"/>
</dbReference>
<comment type="caution">
    <text evidence="3">The sequence shown here is derived from an EMBL/GenBank/DDBJ whole genome shotgun (WGS) entry which is preliminary data.</text>
</comment>
<reference evidence="3 4" key="1">
    <citation type="submission" date="2024-10" db="EMBL/GenBank/DDBJ databases">
        <title>The Natural Products Discovery Center: Release of the First 8490 Sequenced Strains for Exploring Actinobacteria Biosynthetic Diversity.</title>
        <authorList>
            <person name="Kalkreuter E."/>
            <person name="Kautsar S.A."/>
            <person name="Yang D."/>
            <person name="Bader C.D."/>
            <person name="Teijaro C.N."/>
            <person name="Fluegel L."/>
            <person name="Davis C.M."/>
            <person name="Simpson J.R."/>
            <person name="Lauterbach L."/>
            <person name="Steele A.D."/>
            <person name="Gui C."/>
            <person name="Meng S."/>
            <person name="Li G."/>
            <person name="Viehrig K."/>
            <person name="Ye F."/>
            <person name="Su P."/>
            <person name="Kiefer A.F."/>
            <person name="Nichols A."/>
            <person name="Cepeda A.J."/>
            <person name="Yan W."/>
            <person name="Fan B."/>
            <person name="Jiang Y."/>
            <person name="Adhikari A."/>
            <person name="Zheng C.-J."/>
            <person name="Schuster L."/>
            <person name="Cowan T.M."/>
            <person name="Smanski M.J."/>
            <person name="Chevrette M.G."/>
            <person name="De Carvalho L.P.S."/>
            <person name="Shen B."/>
        </authorList>
    </citation>
    <scope>NUCLEOTIDE SEQUENCE [LARGE SCALE GENOMIC DNA]</scope>
    <source>
        <strain evidence="3 4">NPDC089932</strain>
    </source>
</reference>
<keyword evidence="1" id="KW-0238">DNA-binding</keyword>
<dbReference type="CDD" id="cd00592">
    <property type="entry name" value="HTH_MerR-like"/>
    <property type="match status" value="1"/>
</dbReference>